<organism evidence="2 3">
    <name type="scientific">Pelagerythrobacter rhizovicinus</name>
    <dbReference type="NCBI Taxonomy" id="2268576"/>
    <lineage>
        <taxon>Bacteria</taxon>
        <taxon>Pseudomonadati</taxon>
        <taxon>Pseudomonadota</taxon>
        <taxon>Alphaproteobacteria</taxon>
        <taxon>Sphingomonadales</taxon>
        <taxon>Erythrobacteraceae</taxon>
        <taxon>Pelagerythrobacter</taxon>
    </lineage>
</organism>
<name>A0A4Q2KHF4_9SPHN</name>
<dbReference type="RefSeq" id="WP_129524855.1">
    <property type="nucleotide sequence ID" value="NZ_SDPV01000002.1"/>
</dbReference>
<sequence length="183" mass="19773">MKRYPPPPPTPEPVTESASEPRPTRRRIPAFHPVPVGPRRDGWVPERQAAFIGFLAQTRSVCAAARAVGMGRESAYRLRKRPGAAGFAAAWDAALGKSHAPVDLASAKSTGLAAGYRAEEGLIQIVMDRGRYAGTHWKNDNNALLQHLARLDRAGRRVSDSGASLHRVKPGGASTARRHFARA</sequence>
<protein>
    <recommendedName>
        <fullName evidence="4">LysR family transcriptional regulator</fullName>
    </recommendedName>
</protein>
<comment type="caution">
    <text evidence="2">The sequence shown here is derived from an EMBL/GenBank/DDBJ whole genome shotgun (WGS) entry which is preliminary data.</text>
</comment>
<dbReference type="AlphaFoldDB" id="A0A4Q2KHF4"/>
<feature type="region of interest" description="Disordered" evidence="1">
    <location>
        <begin position="160"/>
        <end position="183"/>
    </location>
</feature>
<proteinExistence type="predicted"/>
<evidence type="ECO:0000256" key="1">
    <source>
        <dbReference type="SAM" id="MobiDB-lite"/>
    </source>
</evidence>
<gene>
    <name evidence="2" type="ORF">ETX26_11715</name>
</gene>
<dbReference type="EMBL" id="SDPV01000002">
    <property type="protein sequence ID" value="RXZ64548.1"/>
    <property type="molecule type" value="Genomic_DNA"/>
</dbReference>
<feature type="region of interest" description="Disordered" evidence="1">
    <location>
        <begin position="1"/>
        <end position="34"/>
    </location>
</feature>
<keyword evidence="3" id="KW-1185">Reference proteome</keyword>
<evidence type="ECO:0008006" key="4">
    <source>
        <dbReference type="Google" id="ProtNLM"/>
    </source>
</evidence>
<feature type="compositionally biased region" description="Pro residues" evidence="1">
    <location>
        <begin position="1"/>
        <end position="12"/>
    </location>
</feature>
<accession>A0A4Q2KHF4</accession>
<dbReference type="Proteomes" id="UP000293623">
    <property type="component" value="Unassembled WGS sequence"/>
</dbReference>
<reference evidence="2 3" key="1">
    <citation type="submission" date="2019-01" db="EMBL/GenBank/DDBJ databases">
        <title>Altererythrobacter rhizovicinus sp. nov., isolated from the rhizosphere soil of Haloxylon ammodendron.</title>
        <authorList>
            <person name="Li H.-P."/>
            <person name="Gou J.-Y."/>
            <person name="Yao D."/>
            <person name="Han Q.-Q."/>
            <person name="Shao K.-Z."/>
            <person name="Zhao Q."/>
            <person name="Zhang J.-L."/>
        </authorList>
    </citation>
    <scope>NUCLEOTIDE SEQUENCE [LARGE SCALE GENOMIC DNA]</scope>
    <source>
        <strain evidence="2 3">AY-3R</strain>
    </source>
</reference>
<evidence type="ECO:0000313" key="3">
    <source>
        <dbReference type="Proteomes" id="UP000293623"/>
    </source>
</evidence>
<dbReference type="OrthoDB" id="7282816at2"/>
<evidence type="ECO:0000313" key="2">
    <source>
        <dbReference type="EMBL" id="RXZ64548.1"/>
    </source>
</evidence>